<proteinExistence type="predicted"/>
<name>A0A1J1I9X6_9DIPT</name>
<organism evidence="1 2">
    <name type="scientific">Clunio marinus</name>
    <dbReference type="NCBI Taxonomy" id="568069"/>
    <lineage>
        <taxon>Eukaryota</taxon>
        <taxon>Metazoa</taxon>
        <taxon>Ecdysozoa</taxon>
        <taxon>Arthropoda</taxon>
        <taxon>Hexapoda</taxon>
        <taxon>Insecta</taxon>
        <taxon>Pterygota</taxon>
        <taxon>Neoptera</taxon>
        <taxon>Endopterygota</taxon>
        <taxon>Diptera</taxon>
        <taxon>Nematocera</taxon>
        <taxon>Chironomoidea</taxon>
        <taxon>Chironomidae</taxon>
        <taxon>Clunio</taxon>
    </lineage>
</organism>
<protein>
    <submittedName>
        <fullName evidence="1">CLUMA_CG010478, isoform A</fullName>
    </submittedName>
</protein>
<accession>A0A1J1I9X6</accession>
<evidence type="ECO:0000313" key="1">
    <source>
        <dbReference type="EMBL" id="CRK97087.1"/>
    </source>
</evidence>
<dbReference type="AlphaFoldDB" id="A0A1J1I9X6"/>
<evidence type="ECO:0000313" key="2">
    <source>
        <dbReference type="Proteomes" id="UP000183832"/>
    </source>
</evidence>
<dbReference type="Proteomes" id="UP000183832">
    <property type="component" value="Unassembled WGS sequence"/>
</dbReference>
<reference evidence="1 2" key="1">
    <citation type="submission" date="2015-04" db="EMBL/GenBank/DDBJ databases">
        <authorList>
            <person name="Syromyatnikov M.Y."/>
            <person name="Popov V.N."/>
        </authorList>
    </citation>
    <scope>NUCLEOTIDE SEQUENCE [LARGE SCALE GENOMIC DNA]</scope>
</reference>
<dbReference type="EMBL" id="CVRI01000046">
    <property type="protein sequence ID" value="CRK97087.1"/>
    <property type="molecule type" value="Genomic_DNA"/>
</dbReference>
<gene>
    <name evidence="1" type="ORF">CLUMA_CG010478</name>
</gene>
<keyword evidence="2" id="KW-1185">Reference proteome</keyword>
<sequence>MKLCRCNSDDSCLFLTKIKKDPQEPSEKDLTIDANTRSLHKTLRRDLQRIFHEKCGICEFTTKLITS</sequence>